<dbReference type="EMBL" id="MK072387">
    <property type="protein sequence ID" value="AYV83230.1"/>
    <property type="molecule type" value="Genomic_DNA"/>
</dbReference>
<gene>
    <name evidence="2" type="ORF">Hyperionvirus5_36</name>
</gene>
<accession>A0A3G5A7I1</accession>
<protein>
    <submittedName>
        <fullName evidence="2">Uncharacterized protein</fullName>
    </submittedName>
</protein>
<keyword evidence="1" id="KW-0472">Membrane</keyword>
<keyword evidence="1" id="KW-0812">Transmembrane</keyword>
<proteinExistence type="predicted"/>
<reference evidence="2" key="1">
    <citation type="submission" date="2018-10" db="EMBL/GenBank/DDBJ databases">
        <title>Hidden diversity of soil giant viruses.</title>
        <authorList>
            <person name="Schulz F."/>
            <person name="Alteio L."/>
            <person name="Goudeau D."/>
            <person name="Ryan E.M."/>
            <person name="Malmstrom R.R."/>
            <person name="Blanchard J."/>
            <person name="Woyke T."/>
        </authorList>
    </citation>
    <scope>NUCLEOTIDE SEQUENCE</scope>
    <source>
        <strain evidence="2">HYV1</strain>
    </source>
</reference>
<evidence type="ECO:0000313" key="2">
    <source>
        <dbReference type="EMBL" id="AYV83230.1"/>
    </source>
</evidence>
<organism evidence="2">
    <name type="scientific">Hyperionvirus sp</name>
    <dbReference type="NCBI Taxonomy" id="2487770"/>
    <lineage>
        <taxon>Viruses</taxon>
        <taxon>Varidnaviria</taxon>
        <taxon>Bamfordvirae</taxon>
        <taxon>Nucleocytoviricota</taxon>
        <taxon>Megaviricetes</taxon>
        <taxon>Imitervirales</taxon>
        <taxon>Mimiviridae</taxon>
        <taxon>Klosneuvirinae</taxon>
    </lineage>
</organism>
<sequence>MPPRSYVRKDEMIQAIIGSPKYFWNLYPAYFYFVQTYLFFCASPN</sequence>
<evidence type="ECO:0000256" key="1">
    <source>
        <dbReference type="SAM" id="Phobius"/>
    </source>
</evidence>
<feature type="transmembrane region" description="Helical" evidence="1">
    <location>
        <begin position="21"/>
        <end position="40"/>
    </location>
</feature>
<keyword evidence="1" id="KW-1133">Transmembrane helix</keyword>
<name>A0A3G5A7I1_9VIRU</name>